<evidence type="ECO:0000313" key="7">
    <source>
        <dbReference type="EMBL" id="GAA1665180.1"/>
    </source>
</evidence>
<proteinExistence type="inferred from homology"/>
<dbReference type="PANTHER" id="PTHR30011">
    <property type="entry name" value="ALKANESULFONATE MONOOXYGENASE-RELATED"/>
    <property type="match status" value="1"/>
</dbReference>
<dbReference type="EMBL" id="BAAANF010000002">
    <property type="protein sequence ID" value="GAA1665180.1"/>
    <property type="molecule type" value="Genomic_DNA"/>
</dbReference>
<evidence type="ECO:0000256" key="1">
    <source>
        <dbReference type="ARBA" id="ARBA00022630"/>
    </source>
</evidence>
<evidence type="ECO:0000256" key="4">
    <source>
        <dbReference type="ARBA" id="ARBA00023033"/>
    </source>
</evidence>
<keyword evidence="4" id="KW-0503">Monooxygenase</keyword>
<dbReference type="InterPro" id="IPR011251">
    <property type="entry name" value="Luciferase-like_dom"/>
</dbReference>
<dbReference type="Proteomes" id="UP001500280">
    <property type="component" value="Unassembled WGS sequence"/>
</dbReference>
<keyword evidence="3" id="KW-0560">Oxidoreductase</keyword>
<evidence type="ECO:0000256" key="5">
    <source>
        <dbReference type="ARBA" id="ARBA00033748"/>
    </source>
</evidence>
<accession>A0ABP4S388</accession>
<protein>
    <submittedName>
        <fullName evidence="7">LLM class flavin-dependent oxidoreductase</fullName>
    </submittedName>
</protein>
<dbReference type="InterPro" id="IPR016215">
    <property type="entry name" value="NTA_MOA"/>
</dbReference>
<comment type="caution">
    <text evidence="7">The sequence shown here is derived from an EMBL/GenBank/DDBJ whole genome shotgun (WGS) entry which is preliminary data.</text>
</comment>
<dbReference type="Pfam" id="PF00296">
    <property type="entry name" value="Bac_luciferase"/>
    <property type="match status" value="1"/>
</dbReference>
<evidence type="ECO:0000256" key="3">
    <source>
        <dbReference type="ARBA" id="ARBA00023002"/>
    </source>
</evidence>
<feature type="domain" description="Luciferase-like" evidence="6">
    <location>
        <begin position="37"/>
        <end position="281"/>
    </location>
</feature>
<dbReference type="InterPro" id="IPR051260">
    <property type="entry name" value="Diverse_substr_monoxygenases"/>
</dbReference>
<keyword evidence="1" id="KW-0285">Flavoprotein</keyword>
<evidence type="ECO:0000256" key="2">
    <source>
        <dbReference type="ARBA" id="ARBA00022643"/>
    </source>
</evidence>
<comment type="similarity">
    <text evidence="5">Belongs to the NtaA/SnaA/DszA monooxygenase family.</text>
</comment>
<reference evidence="8" key="1">
    <citation type="journal article" date="2019" name="Int. J. Syst. Evol. Microbiol.">
        <title>The Global Catalogue of Microorganisms (GCM) 10K type strain sequencing project: providing services to taxonomists for standard genome sequencing and annotation.</title>
        <authorList>
            <consortium name="The Broad Institute Genomics Platform"/>
            <consortium name="The Broad Institute Genome Sequencing Center for Infectious Disease"/>
            <person name="Wu L."/>
            <person name="Ma J."/>
        </authorList>
    </citation>
    <scope>NUCLEOTIDE SEQUENCE [LARGE SCALE GENOMIC DNA]</scope>
    <source>
        <strain evidence="8">JCM 14307</strain>
    </source>
</reference>
<evidence type="ECO:0000313" key="8">
    <source>
        <dbReference type="Proteomes" id="UP001500280"/>
    </source>
</evidence>
<sequence>MSRRLITALEIDGAGGHPGAWRGADVDPGAILTGSLALRAVQRAEAAGIDIATFADTLEAPADSAGAVSVRLDALGLAARIAPATSRIGLLPTITVTHTEPFHVQASVATLDYVSSGRGGWVADVSTSAEAAAVIGRREPAPAADLWREARYVVDVSRRLWDSWDDDAIIRDAPTGRFVDRDRLHYVDYQSPNFNIKGPSIVPRPPQGHPLTAVRVNTPEALEAAADAELVLLPGADNLAARVEAIRGDGVEPAVGSGGPRVLVSVGVLLDDDSAAAERRAEGGSFDYVGGVEGLAELVREWQVAGVDGVHFRPASLELDVPVIAEKLLPLLGVTAADRPGTTLRNRLGLARPVNRYANGVAR</sequence>
<dbReference type="PANTHER" id="PTHR30011:SF16">
    <property type="entry name" value="C2H2 FINGER DOMAIN TRANSCRIPTION FACTOR (EUROFUNG)-RELATED"/>
    <property type="match status" value="1"/>
</dbReference>
<gene>
    <name evidence="7" type="ORF">GCM10009745_03800</name>
</gene>
<organism evidence="7 8">
    <name type="scientific">Kribbella yunnanensis</name>
    <dbReference type="NCBI Taxonomy" id="190194"/>
    <lineage>
        <taxon>Bacteria</taxon>
        <taxon>Bacillati</taxon>
        <taxon>Actinomycetota</taxon>
        <taxon>Actinomycetes</taxon>
        <taxon>Propionibacteriales</taxon>
        <taxon>Kribbellaceae</taxon>
        <taxon>Kribbella</taxon>
    </lineage>
</organism>
<dbReference type="InterPro" id="IPR036661">
    <property type="entry name" value="Luciferase-like_sf"/>
</dbReference>
<dbReference type="RefSeq" id="WP_344144473.1">
    <property type="nucleotide sequence ID" value="NZ_BAAANF010000002.1"/>
</dbReference>
<keyword evidence="8" id="KW-1185">Reference proteome</keyword>
<dbReference type="SUPFAM" id="SSF51679">
    <property type="entry name" value="Bacterial luciferase-like"/>
    <property type="match status" value="1"/>
</dbReference>
<name>A0ABP4S388_9ACTN</name>
<dbReference type="Gene3D" id="3.20.20.30">
    <property type="entry name" value="Luciferase-like domain"/>
    <property type="match status" value="1"/>
</dbReference>
<dbReference type="PIRSF" id="PIRSF000337">
    <property type="entry name" value="NTA_MOA"/>
    <property type="match status" value="1"/>
</dbReference>
<evidence type="ECO:0000259" key="6">
    <source>
        <dbReference type="Pfam" id="PF00296"/>
    </source>
</evidence>
<keyword evidence="2" id="KW-0288">FMN</keyword>